<proteinExistence type="inferred from homology"/>
<evidence type="ECO:0000256" key="1">
    <source>
        <dbReference type="ARBA" id="ARBA00010790"/>
    </source>
</evidence>
<dbReference type="Gene3D" id="3.50.50.60">
    <property type="entry name" value="FAD/NAD(P)-binding domain"/>
    <property type="match status" value="1"/>
</dbReference>
<dbReference type="InterPro" id="IPR007867">
    <property type="entry name" value="GMC_OxRtase_C"/>
</dbReference>
<organism evidence="3 4">
    <name type="scientific">Ascaris lumbricoides</name>
    <name type="common">Giant roundworm</name>
    <dbReference type="NCBI Taxonomy" id="6252"/>
    <lineage>
        <taxon>Eukaryota</taxon>
        <taxon>Metazoa</taxon>
        <taxon>Ecdysozoa</taxon>
        <taxon>Nematoda</taxon>
        <taxon>Chromadorea</taxon>
        <taxon>Rhabditida</taxon>
        <taxon>Spirurina</taxon>
        <taxon>Ascaridomorpha</taxon>
        <taxon>Ascaridoidea</taxon>
        <taxon>Ascarididae</taxon>
        <taxon>Ascaris</taxon>
    </lineage>
</organism>
<evidence type="ECO:0000313" key="4">
    <source>
        <dbReference type="WBParaSite" id="ALUE_0001769401-mRNA-1"/>
    </source>
</evidence>
<feature type="domain" description="Glucose-methanol-choline oxidoreductase C-terminal" evidence="2">
    <location>
        <begin position="73"/>
        <end position="202"/>
    </location>
</feature>
<dbReference type="Proteomes" id="UP000036681">
    <property type="component" value="Unplaced"/>
</dbReference>
<dbReference type="Pfam" id="PF05199">
    <property type="entry name" value="GMC_oxred_C"/>
    <property type="match status" value="1"/>
</dbReference>
<protein>
    <submittedName>
        <fullName evidence="4">GMC_oxred_C domain-containing protein</fullName>
    </submittedName>
</protein>
<name>A0A0M3IH49_ASCLU</name>
<accession>A0A0M3IH49</accession>
<evidence type="ECO:0000313" key="3">
    <source>
        <dbReference type="Proteomes" id="UP000036681"/>
    </source>
</evidence>
<dbReference type="SUPFAM" id="SSF51905">
    <property type="entry name" value="FAD/NAD(P)-binding domain"/>
    <property type="match status" value="1"/>
</dbReference>
<dbReference type="PANTHER" id="PTHR11552">
    <property type="entry name" value="GLUCOSE-METHANOL-CHOLINE GMC OXIDOREDUCTASE"/>
    <property type="match status" value="1"/>
</dbReference>
<dbReference type="GO" id="GO:0016614">
    <property type="term" value="F:oxidoreductase activity, acting on CH-OH group of donors"/>
    <property type="evidence" value="ECO:0007669"/>
    <property type="project" value="InterPro"/>
</dbReference>
<comment type="similarity">
    <text evidence="1">Belongs to the GMC oxidoreductase family.</text>
</comment>
<dbReference type="AlphaFoldDB" id="A0A0M3IH49"/>
<dbReference type="Gene3D" id="3.30.560.10">
    <property type="entry name" value="Glucose Oxidase, domain 3"/>
    <property type="match status" value="1"/>
</dbReference>
<keyword evidence="3" id="KW-1185">Reference proteome</keyword>
<evidence type="ECO:0000259" key="2">
    <source>
        <dbReference type="Pfam" id="PF05199"/>
    </source>
</evidence>
<dbReference type="InterPro" id="IPR036188">
    <property type="entry name" value="FAD/NAD-bd_sf"/>
</dbReference>
<reference evidence="4" key="1">
    <citation type="submission" date="2017-02" db="UniProtKB">
        <authorList>
            <consortium name="WormBaseParasite"/>
        </authorList>
    </citation>
    <scope>IDENTIFICATION</scope>
</reference>
<sequence>MNFLCLVALRLHPIITGGRREDSLRKLPTLSATLSTSTMNKNSNADFYVTFSSYCSQSKWAISVQVSLLNSYRSGSIRLQSSDASLPPIIEIQSREPFIDLLTKVALRVHSLFMTNSFAKLGIRTSRWQHKECNNDEPSERFFLCLIGKSRANLFPSHTSSCAMGNMLTNSVVDKYLRVHGVKRLRVVDASVLPPIASVRGALSSVLMLAERAAKIISDAYRNTSIVKLFQDLCSRGVLGYTLKFYLCHNLGILLMHVRRVVIFRSLLRCHLRVVKSLN</sequence>
<dbReference type="WBParaSite" id="ALUE_0001769401-mRNA-1">
    <property type="protein sequence ID" value="ALUE_0001769401-mRNA-1"/>
    <property type="gene ID" value="ALUE_0001769401"/>
</dbReference>
<dbReference type="GO" id="GO:0050660">
    <property type="term" value="F:flavin adenine dinucleotide binding"/>
    <property type="evidence" value="ECO:0007669"/>
    <property type="project" value="InterPro"/>
</dbReference>
<dbReference type="PANTHER" id="PTHR11552:SF147">
    <property type="entry name" value="CHOLINE DEHYDROGENASE, MITOCHONDRIAL"/>
    <property type="match status" value="1"/>
</dbReference>
<dbReference type="InterPro" id="IPR012132">
    <property type="entry name" value="GMC_OxRdtase"/>
</dbReference>